<evidence type="ECO:0000313" key="4">
    <source>
        <dbReference type="Proteomes" id="UP000602395"/>
    </source>
</evidence>
<evidence type="ECO:0000259" key="2">
    <source>
        <dbReference type="Pfam" id="PF08327"/>
    </source>
</evidence>
<name>A0ABR7W9I1_9ACTN</name>
<protein>
    <submittedName>
        <fullName evidence="3">SRPBCC domain-containing protein</fullName>
    </submittedName>
</protein>
<comment type="similarity">
    <text evidence="1">Belongs to the AHA1 family.</text>
</comment>
<reference evidence="3 4" key="1">
    <citation type="submission" date="2020-09" db="EMBL/GenBank/DDBJ databases">
        <title>Novel species in genus Gordonia.</title>
        <authorList>
            <person name="Zhang G."/>
        </authorList>
    </citation>
    <scope>NUCLEOTIDE SEQUENCE [LARGE SCALE GENOMIC DNA]</scope>
    <source>
        <strain evidence="3 4">ON-33</strain>
    </source>
</reference>
<gene>
    <name evidence="3" type="ORF">IDF66_02755</name>
</gene>
<sequence length="186" mass="20917">MNCAVPVQRSPLCTHRVHSRAIPTVPHTVQRPPRLVVVFDVERDPTAVELGLFVPQPPAAVWRALTEPALLERWLASTIGFATEVGTTFILEIPADPPAEVACQVLTVDHGRRFTHSYTDLRGNPPARWFVDWRLEPQGRGTRVLLTHSGFDLDDRLQKMARNAIERGWRNRLLPRLTDVVADVGL</sequence>
<dbReference type="Proteomes" id="UP000602395">
    <property type="component" value="Unassembled WGS sequence"/>
</dbReference>
<organism evidence="3 4">
    <name type="scientific">Gordonia hankookensis</name>
    <dbReference type="NCBI Taxonomy" id="589403"/>
    <lineage>
        <taxon>Bacteria</taxon>
        <taxon>Bacillati</taxon>
        <taxon>Actinomycetota</taxon>
        <taxon>Actinomycetes</taxon>
        <taxon>Mycobacteriales</taxon>
        <taxon>Gordoniaceae</taxon>
        <taxon>Gordonia</taxon>
    </lineage>
</organism>
<feature type="domain" description="Activator of Hsp90 ATPase homologue 1/2-like C-terminal" evidence="2">
    <location>
        <begin position="57"/>
        <end position="178"/>
    </location>
</feature>
<dbReference type="Pfam" id="PF08327">
    <property type="entry name" value="AHSA1"/>
    <property type="match status" value="1"/>
</dbReference>
<comment type="caution">
    <text evidence="3">The sequence shown here is derived from an EMBL/GenBank/DDBJ whole genome shotgun (WGS) entry which is preliminary data.</text>
</comment>
<accession>A0ABR7W9I1</accession>
<proteinExistence type="inferred from homology"/>
<dbReference type="InterPro" id="IPR013538">
    <property type="entry name" value="ASHA1/2-like_C"/>
</dbReference>
<dbReference type="InterPro" id="IPR023393">
    <property type="entry name" value="START-like_dom_sf"/>
</dbReference>
<dbReference type="SUPFAM" id="SSF55961">
    <property type="entry name" value="Bet v1-like"/>
    <property type="match status" value="1"/>
</dbReference>
<evidence type="ECO:0000256" key="1">
    <source>
        <dbReference type="ARBA" id="ARBA00006817"/>
    </source>
</evidence>
<dbReference type="Gene3D" id="3.30.530.20">
    <property type="match status" value="1"/>
</dbReference>
<keyword evidence="4" id="KW-1185">Reference proteome</keyword>
<evidence type="ECO:0000313" key="3">
    <source>
        <dbReference type="EMBL" id="MBD1318492.1"/>
    </source>
</evidence>
<dbReference type="EMBL" id="JACWMS010000001">
    <property type="protein sequence ID" value="MBD1318492.1"/>
    <property type="molecule type" value="Genomic_DNA"/>
</dbReference>
<dbReference type="CDD" id="cd07814">
    <property type="entry name" value="SRPBCC_CalC_Aha1-like"/>
    <property type="match status" value="1"/>
</dbReference>